<proteinExistence type="inferred from homology"/>
<dbReference type="InterPro" id="IPR027640">
    <property type="entry name" value="Kinesin-like_fam"/>
</dbReference>
<comment type="similarity">
    <text evidence="7 8">Belongs to the TRAFAC class myosin-kinesin ATPase superfamily. Kinesin family.</text>
</comment>
<evidence type="ECO:0000256" key="9">
    <source>
        <dbReference type="SAM" id="Coils"/>
    </source>
</evidence>
<keyword evidence="6 7" id="KW-0505">Motor protein</keyword>
<dbReference type="GO" id="GO:0005524">
    <property type="term" value="F:ATP binding"/>
    <property type="evidence" value="ECO:0007669"/>
    <property type="project" value="UniProtKB-UniRule"/>
</dbReference>
<evidence type="ECO:0000256" key="5">
    <source>
        <dbReference type="ARBA" id="ARBA00023054"/>
    </source>
</evidence>
<dbReference type="GO" id="GO:0007018">
    <property type="term" value="P:microtubule-based movement"/>
    <property type="evidence" value="ECO:0007669"/>
    <property type="project" value="InterPro"/>
</dbReference>
<evidence type="ECO:0000259" key="11">
    <source>
        <dbReference type="PROSITE" id="PS50067"/>
    </source>
</evidence>
<dbReference type="GO" id="GO:0003777">
    <property type="term" value="F:microtubule motor activity"/>
    <property type="evidence" value="ECO:0007669"/>
    <property type="project" value="InterPro"/>
</dbReference>
<organism evidence="12 13">
    <name type="scientific">Cymbomonas tetramitiformis</name>
    <dbReference type="NCBI Taxonomy" id="36881"/>
    <lineage>
        <taxon>Eukaryota</taxon>
        <taxon>Viridiplantae</taxon>
        <taxon>Chlorophyta</taxon>
        <taxon>Pyramimonadophyceae</taxon>
        <taxon>Pyramimonadales</taxon>
        <taxon>Pyramimonadaceae</taxon>
        <taxon>Cymbomonas</taxon>
    </lineage>
</organism>
<feature type="region of interest" description="Disordered" evidence="10">
    <location>
        <begin position="108"/>
        <end position="129"/>
    </location>
</feature>
<evidence type="ECO:0000256" key="8">
    <source>
        <dbReference type="RuleBase" id="RU000394"/>
    </source>
</evidence>
<evidence type="ECO:0000256" key="4">
    <source>
        <dbReference type="ARBA" id="ARBA00022840"/>
    </source>
</evidence>
<dbReference type="PROSITE" id="PS00411">
    <property type="entry name" value="KINESIN_MOTOR_1"/>
    <property type="match status" value="1"/>
</dbReference>
<dbReference type="PROSITE" id="PS50067">
    <property type="entry name" value="KINESIN_MOTOR_2"/>
    <property type="match status" value="1"/>
</dbReference>
<feature type="coiled-coil region" evidence="9">
    <location>
        <begin position="383"/>
        <end position="450"/>
    </location>
</feature>
<accession>A0AAE0G4G5</accession>
<dbReference type="SMART" id="SM00129">
    <property type="entry name" value="KISc"/>
    <property type="match status" value="1"/>
</dbReference>
<dbReference type="InterPro" id="IPR019821">
    <property type="entry name" value="Kinesin_motor_CS"/>
</dbReference>
<evidence type="ECO:0000313" key="13">
    <source>
        <dbReference type="Proteomes" id="UP001190700"/>
    </source>
</evidence>
<evidence type="ECO:0000256" key="6">
    <source>
        <dbReference type="ARBA" id="ARBA00023175"/>
    </source>
</evidence>
<evidence type="ECO:0000256" key="7">
    <source>
        <dbReference type="PROSITE-ProRule" id="PRU00283"/>
    </source>
</evidence>
<feature type="compositionally biased region" description="Basic and acidic residues" evidence="10">
    <location>
        <begin position="110"/>
        <end position="124"/>
    </location>
</feature>
<reference evidence="12 13" key="1">
    <citation type="journal article" date="2015" name="Genome Biol. Evol.">
        <title>Comparative Genomics of a Bacterivorous Green Alga Reveals Evolutionary Causalities and Consequences of Phago-Mixotrophic Mode of Nutrition.</title>
        <authorList>
            <person name="Burns J.A."/>
            <person name="Paasch A."/>
            <person name="Narechania A."/>
            <person name="Kim E."/>
        </authorList>
    </citation>
    <scope>NUCLEOTIDE SEQUENCE [LARGE SCALE GENOMIC DNA]</scope>
    <source>
        <strain evidence="12 13">PLY_AMNH</strain>
    </source>
</reference>
<evidence type="ECO:0000256" key="1">
    <source>
        <dbReference type="ARBA" id="ARBA00004496"/>
    </source>
</evidence>
<dbReference type="GO" id="GO:0005737">
    <property type="term" value="C:cytoplasm"/>
    <property type="evidence" value="ECO:0007669"/>
    <property type="project" value="UniProtKB-SubCell"/>
</dbReference>
<feature type="non-terminal residue" evidence="12">
    <location>
        <position position="595"/>
    </location>
</feature>
<keyword evidence="2" id="KW-0963">Cytoplasm</keyword>
<dbReference type="GO" id="GO:0005874">
    <property type="term" value="C:microtubule"/>
    <property type="evidence" value="ECO:0007669"/>
    <property type="project" value="UniProtKB-KW"/>
</dbReference>
<keyword evidence="5 9" id="KW-0175">Coiled coil</keyword>
<comment type="caution">
    <text evidence="12">The sequence shown here is derived from an EMBL/GenBank/DDBJ whole genome shotgun (WGS) entry which is preliminary data.</text>
</comment>
<keyword evidence="3 7" id="KW-0547">Nucleotide-binding</keyword>
<evidence type="ECO:0000256" key="10">
    <source>
        <dbReference type="SAM" id="MobiDB-lite"/>
    </source>
</evidence>
<dbReference type="InterPro" id="IPR001752">
    <property type="entry name" value="Kinesin_motor_dom"/>
</dbReference>
<evidence type="ECO:0000256" key="3">
    <source>
        <dbReference type="ARBA" id="ARBA00022741"/>
    </source>
</evidence>
<dbReference type="GO" id="GO:0007052">
    <property type="term" value="P:mitotic spindle organization"/>
    <property type="evidence" value="ECO:0007669"/>
    <property type="project" value="TreeGrafter"/>
</dbReference>
<dbReference type="GO" id="GO:0008017">
    <property type="term" value="F:microtubule binding"/>
    <property type="evidence" value="ECO:0007669"/>
    <property type="project" value="InterPro"/>
</dbReference>
<feature type="binding site" evidence="7">
    <location>
        <begin position="82"/>
        <end position="89"/>
    </location>
    <ligand>
        <name>ATP</name>
        <dbReference type="ChEBI" id="CHEBI:30616"/>
    </ligand>
</feature>
<evidence type="ECO:0000313" key="12">
    <source>
        <dbReference type="EMBL" id="KAK3271050.1"/>
    </source>
</evidence>
<dbReference type="PANTHER" id="PTHR47969">
    <property type="entry name" value="CHROMOSOME-ASSOCIATED KINESIN KIF4A-RELATED"/>
    <property type="match status" value="1"/>
</dbReference>
<name>A0AAE0G4G5_9CHLO</name>
<dbReference type="AlphaFoldDB" id="A0AAE0G4G5"/>
<dbReference type="PANTHER" id="PTHR47969:SF15">
    <property type="entry name" value="CHROMOSOME-ASSOCIATED KINESIN KIF4A-RELATED"/>
    <property type="match status" value="1"/>
</dbReference>
<dbReference type="PRINTS" id="PR00380">
    <property type="entry name" value="KINESINHEAVY"/>
</dbReference>
<feature type="domain" description="Kinesin motor" evidence="11">
    <location>
        <begin position="5"/>
        <end position="374"/>
    </location>
</feature>
<feature type="region of interest" description="Disordered" evidence="10">
    <location>
        <begin position="564"/>
        <end position="595"/>
    </location>
</feature>
<keyword evidence="13" id="KW-1185">Reference proteome</keyword>
<keyword evidence="8" id="KW-0493">Microtubule</keyword>
<gene>
    <name evidence="12" type="ORF">CYMTET_20578</name>
</gene>
<protein>
    <recommendedName>
        <fullName evidence="8">Kinesin-like protein</fullName>
    </recommendedName>
</protein>
<dbReference type="GO" id="GO:0051231">
    <property type="term" value="P:spindle elongation"/>
    <property type="evidence" value="ECO:0007669"/>
    <property type="project" value="TreeGrafter"/>
</dbReference>
<dbReference type="InterPro" id="IPR036961">
    <property type="entry name" value="Kinesin_motor_dom_sf"/>
</dbReference>
<sequence length="595" mass="64904">MAEERIRVVVRVRPLLPRELLDPEVVDTEGTTVRVTKDNLTTESRFDHVFPRQTAQSDVYSEIQDSIAGVLEGFNTTIFAYGQTGTGKTYTMLGGDFTGKHYKNISVGHASDDDGEGTRSDPLGKAHAHRGIIPRSVDHVFREAKKDKEEGRSDIKVKCSYMEIYNERLHDLLEPYKPKKIRDKLDMVQKKSGLEMRENKRGEVSIVDLTELKVTSASAVMSLISKGNKHRAVRQTEMNEQSSRSHTILQMTITQRSLGGEDGAAGTLTVSKLNLVDLAGSERWSAHAEMEEDRISELTNINQSLSALAMVIGRLSSKAENQHIPYRDSKLTHLLQDSLGGNCKTTIIATISPSDVSYEETCSTLKFADRARNITTAATMNTSEDSSLQVDQLKREVQRLRGLLAVYATDKPLSGKSTPKSNAAVLEGKLAAAEDENTNLRTQLIESNDALKAEKEKRRMLVDAWHSRQEEGLPEGLQDDLDSPVRGGGLSLARRANRATHSSGSAEPDGIWQQAGAAEAKAAQVAATLAWDQRFVLELPSEAHSSPSKPLAAYNPATVYGSAARGRAGAQNTGTQGDSAAARKEPPEGGTASLN</sequence>
<evidence type="ECO:0000256" key="2">
    <source>
        <dbReference type="ARBA" id="ARBA00022490"/>
    </source>
</evidence>
<dbReference type="CDD" id="cd00106">
    <property type="entry name" value="KISc"/>
    <property type="match status" value="1"/>
</dbReference>
<comment type="subcellular location">
    <subcellularLocation>
        <location evidence="1">Cytoplasm</location>
    </subcellularLocation>
</comment>
<dbReference type="Gene3D" id="3.40.850.10">
    <property type="entry name" value="Kinesin motor domain"/>
    <property type="match status" value="1"/>
</dbReference>
<dbReference type="Pfam" id="PF00225">
    <property type="entry name" value="Kinesin"/>
    <property type="match status" value="1"/>
</dbReference>
<dbReference type="SUPFAM" id="SSF52540">
    <property type="entry name" value="P-loop containing nucleoside triphosphate hydrolases"/>
    <property type="match status" value="1"/>
</dbReference>
<dbReference type="EMBL" id="LGRX02010045">
    <property type="protein sequence ID" value="KAK3271050.1"/>
    <property type="molecule type" value="Genomic_DNA"/>
</dbReference>
<dbReference type="InterPro" id="IPR027417">
    <property type="entry name" value="P-loop_NTPase"/>
</dbReference>
<dbReference type="GO" id="GO:0005875">
    <property type="term" value="C:microtubule associated complex"/>
    <property type="evidence" value="ECO:0007669"/>
    <property type="project" value="TreeGrafter"/>
</dbReference>
<feature type="region of interest" description="Disordered" evidence="10">
    <location>
        <begin position="469"/>
        <end position="509"/>
    </location>
</feature>
<dbReference type="Proteomes" id="UP001190700">
    <property type="component" value="Unassembled WGS sequence"/>
</dbReference>
<keyword evidence="4 7" id="KW-0067">ATP-binding</keyword>